<evidence type="ECO:0000256" key="2">
    <source>
        <dbReference type="ARBA" id="ARBA00022679"/>
    </source>
</evidence>
<keyword evidence="4" id="KW-0418">Kinase</keyword>
<name>A0A553MVX9_9TELE</name>
<dbReference type="AlphaFoldDB" id="A0A553MVX9"/>
<evidence type="ECO:0000256" key="4">
    <source>
        <dbReference type="ARBA" id="ARBA00022777"/>
    </source>
</evidence>
<comment type="caution">
    <text evidence="7">The sequence shown here is derived from an EMBL/GenBank/DDBJ whole genome shotgun (WGS) entry which is preliminary data.</text>
</comment>
<dbReference type="Gene3D" id="1.10.510.10">
    <property type="entry name" value="Transferase(Phosphotransferase) domain 1"/>
    <property type="match status" value="1"/>
</dbReference>
<keyword evidence="3" id="KW-0547">Nucleotide-binding</keyword>
<dbReference type="STRING" id="623744.A0A553MVX9"/>
<dbReference type="EMBL" id="SRMA01027243">
    <property type="protein sequence ID" value="TRY57307.1"/>
    <property type="molecule type" value="Genomic_DNA"/>
</dbReference>
<evidence type="ECO:0000313" key="8">
    <source>
        <dbReference type="Proteomes" id="UP000316079"/>
    </source>
</evidence>
<keyword evidence="5" id="KW-0067">ATP-binding</keyword>
<dbReference type="PANTHER" id="PTHR24355:SF1">
    <property type="entry name" value="RIBOSOMAL PROTEIN S6 KINASE-RELATED PROTEIN"/>
    <property type="match status" value="1"/>
</dbReference>
<dbReference type="PROSITE" id="PS00108">
    <property type="entry name" value="PROTEIN_KINASE_ST"/>
    <property type="match status" value="1"/>
</dbReference>
<dbReference type="Gene3D" id="3.30.200.20">
    <property type="entry name" value="Phosphorylase Kinase, domain 1"/>
    <property type="match status" value="2"/>
</dbReference>
<dbReference type="InterPro" id="IPR045270">
    <property type="entry name" value="STKc_AGC"/>
</dbReference>
<dbReference type="InterPro" id="IPR011009">
    <property type="entry name" value="Kinase-like_dom_sf"/>
</dbReference>
<dbReference type="SUPFAM" id="SSF56112">
    <property type="entry name" value="Protein kinase-like (PK-like)"/>
    <property type="match status" value="1"/>
</dbReference>
<dbReference type="PANTHER" id="PTHR24355">
    <property type="entry name" value="G PROTEIN-COUPLED RECEPTOR KINASE/RIBOSOMAL PROTEIN S6 KINASE"/>
    <property type="match status" value="1"/>
</dbReference>
<evidence type="ECO:0000259" key="6">
    <source>
        <dbReference type="PROSITE" id="PS50011"/>
    </source>
</evidence>
<keyword evidence="8" id="KW-1185">Reference proteome</keyword>
<evidence type="ECO:0000313" key="7">
    <source>
        <dbReference type="EMBL" id="TRY57307.1"/>
    </source>
</evidence>
<accession>A0A553MVX9</accession>
<gene>
    <name evidence="7" type="ORF">DNTS_008898</name>
</gene>
<dbReference type="InterPro" id="IPR000719">
    <property type="entry name" value="Prot_kinase_dom"/>
</dbReference>
<proteinExistence type="predicted"/>
<reference evidence="7 8" key="1">
    <citation type="journal article" date="2019" name="Sci. Data">
        <title>Hybrid genome assembly and annotation of Danionella translucida.</title>
        <authorList>
            <person name="Kadobianskyi M."/>
            <person name="Schulze L."/>
            <person name="Schuelke M."/>
            <person name="Judkewitz B."/>
        </authorList>
    </citation>
    <scope>NUCLEOTIDE SEQUENCE [LARGE SCALE GENOMIC DNA]</scope>
    <source>
        <strain evidence="7 8">Bolton</strain>
    </source>
</reference>
<feature type="domain" description="Protein kinase" evidence="6">
    <location>
        <begin position="102"/>
        <end position="386"/>
    </location>
</feature>
<keyword evidence="2" id="KW-0808">Transferase</keyword>
<dbReference type="PROSITE" id="PS50011">
    <property type="entry name" value="PROTEIN_KINASE_DOM"/>
    <property type="match status" value="1"/>
</dbReference>
<dbReference type="GO" id="GO:0005524">
    <property type="term" value="F:ATP binding"/>
    <property type="evidence" value="ECO:0007669"/>
    <property type="project" value="UniProtKB-KW"/>
</dbReference>
<evidence type="ECO:0000256" key="3">
    <source>
        <dbReference type="ARBA" id="ARBA00022741"/>
    </source>
</evidence>
<dbReference type="SMART" id="SM00220">
    <property type="entry name" value="S_TKc"/>
    <property type="match status" value="1"/>
</dbReference>
<keyword evidence="1" id="KW-0723">Serine/threonine-protein kinase</keyword>
<protein>
    <recommendedName>
        <fullName evidence="6">Protein kinase domain-containing protein</fullName>
    </recommendedName>
</protein>
<dbReference type="InterPro" id="IPR008271">
    <property type="entry name" value="Ser/Thr_kinase_AS"/>
</dbReference>
<organism evidence="7 8">
    <name type="scientific">Danionella cerebrum</name>
    <dbReference type="NCBI Taxonomy" id="2873325"/>
    <lineage>
        <taxon>Eukaryota</taxon>
        <taxon>Metazoa</taxon>
        <taxon>Chordata</taxon>
        <taxon>Craniata</taxon>
        <taxon>Vertebrata</taxon>
        <taxon>Euteleostomi</taxon>
        <taxon>Actinopterygii</taxon>
        <taxon>Neopterygii</taxon>
        <taxon>Teleostei</taxon>
        <taxon>Ostariophysi</taxon>
        <taxon>Cypriniformes</taxon>
        <taxon>Danionidae</taxon>
        <taxon>Danioninae</taxon>
        <taxon>Danionella</taxon>
    </lineage>
</organism>
<evidence type="ECO:0000256" key="5">
    <source>
        <dbReference type="ARBA" id="ARBA00022840"/>
    </source>
</evidence>
<dbReference type="GO" id="GO:0004674">
    <property type="term" value="F:protein serine/threonine kinase activity"/>
    <property type="evidence" value="ECO:0007669"/>
    <property type="project" value="UniProtKB-KW"/>
</dbReference>
<dbReference type="Proteomes" id="UP000316079">
    <property type="component" value="Unassembled WGS sequence"/>
</dbReference>
<evidence type="ECO:0000256" key="1">
    <source>
        <dbReference type="ARBA" id="ARBA00022527"/>
    </source>
</evidence>
<dbReference type="OrthoDB" id="3205605at2759"/>
<dbReference type="CDD" id="cd05123">
    <property type="entry name" value="STKc_AGC"/>
    <property type="match status" value="1"/>
</dbReference>
<sequence>MGADASKNSKRYVGSVEHAQISRWRGFLSTMGISLPAGLCRINPLHIGSHRMICDKEPSIPEHLISSFPGPEKLRMEWSLPSFVNMFLPEFPHRGLPGYEHFQVLGYIAKGSFGPILKVKDKSKQKTYAVKVIPKSEILRLGVLEQSKEEVIVQRQVHHPFVHDLQDCWQTQRHIYITLHQPSLTTPPHASDPTQSREVLGAPLPFRVVCDYCSTGDLYTYWVMIGRFGEDVVKVFAAELGSALGFLHDCAIIHRDVKMENVLLTDQGHLRLADFGLSRRLERGGRAFTICGTIQYMAPEVLSGGPYTHAADWWSLGIMLFALATGKFPVSPEPDHCSMLRKVRCFPYEMPRTFSPCFALLLTELLCKTPIRRLRTLERFKRQTFFHGTPFDSHLLQKTPMELILELKNRPDRPAKARRGLTLESFPNFDCDFLMNSPCTSTSRDLSPTLANVERVEALMQCHVPQGSIPQIEVFV</sequence>
<dbReference type="Pfam" id="PF00069">
    <property type="entry name" value="Pkinase"/>
    <property type="match status" value="2"/>
</dbReference>